<organism evidence="4 5">
    <name type="scientific">Athelia psychrophila</name>
    <dbReference type="NCBI Taxonomy" id="1759441"/>
    <lineage>
        <taxon>Eukaryota</taxon>
        <taxon>Fungi</taxon>
        <taxon>Dikarya</taxon>
        <taxon>Basidiomycota</taxon>
        <taxon>Agaricomycotina</taxon>
        <taxon>Agaricomycetes</taxon>
        <taxon>Agaricomycetidae</taxon>
        <taxon>Atheliales</taxon>
        <taxon>Atheliaceae</taxon>
        <taxon>Athelia</taxon>
    </lineage>
</organism>
<evidence type="ECO:0000313" key="5">
    <source>
        <dbReference type="Proteomes" id="UP000076532"/>
    </source>
</evidence>
<name>A0A166N819_9AGAM</name>
<dbReference type="GO" id="GO:0006506">
    <property type="term" value="P:GPI anchor biosynthetic process"/>
    <property type="evidence" value="ECO:0007669"/>
    <property type="project" value="UniProtKB-UniPathway"/>
</dbReference>
<evidence type="ECO:0000313" key="4">
    <source>
        <dbReference type="EMBL" id="KZP24740.1"/>
    </source>
</evidence>
<evidence type="ECO:0000256" key="1">
    <source>
        <dbReference type="ARBA" id="ARBA00004687"/>
    </source>
</evidence>
<dbReference type="Pfam" id="PF10181">
    <property type="entry name" value="PIG-H"/>
    <property type="match status" value="1"/>
</dbReference>
<keyword evidence="5" id="KW-1185">Reference proteome</keyword>
<gene>
    <name evidence="4" type="ORF">FIBSPDRAFT_735231</name>
</gene>
<comment type="similarity">
    <text evidence="2">Belongs to the PIGH family.</text>
</comment>
<reference evidence="4 5" key="1">
    <citation type="journal article" date="2016" name="Mol. Biol. Evol.">
        <title>Comparative Genomics of Early-Diverging Mushroom-Forming Fungi Provides Insights into the Origins of Lignocellulose Decay Capabilities.</title>
        <authorList>
            <person name="Nagy L.G."/>
            <person name="Riley R."/>
            <person name="Tritt A."/>
            <person name="Adam C."/>
            <person name="Daum C."/>
            <person name="Floudas D."/>
            <person name="Sun H."/>
            <person name="Yadav J.S."/>
            <person name="Pangilinan J."/>
            <person name="Larsson K.H."/>
            <person name="Matsuura K."/>
            <person name="Barry K."/>
            <person name="Labutti K."/>
            <person name="Kuo R."/>
            <person name="Ohm R.A."/>
            <person name="Bhattacharya S.S."/>
            <person name="Shirouzu T."/>
            <person name="Yoshinaga Y."/>
            <person name="Martin F.M."/>
            <person name="Grigoriev I.V."/>
            <person name="Hibbett D.S."/>
        </authorList>
    </citation>
    <scope>NUCLEOTIDE SEQUENCE [LARGE SCALE GENOMIC DNA]</scope>
    <source>
        <strain evidence="4 5">CBS 109695</strain>
    </source>
</reference>
<dbReference type="InterPro" id="IPR019328">
    <property type="entry name" value="PIGH-H_dom"/>
</dbReference>
<evidence type="ECO:0000256" key="2">
    <source>
        <dbReference type="ARBA" id="ARBA00009610"/>
    </source>
</evidence>
<dbReference type="OrthoDB" id="6256716at2759"/>
<dbReference type="PANTHER" id="PTHR15231">
    <property type="entry name" value="PHOSPHATIDYLINOSITOL N-ACETYLGLUCOSAMINYLTRANSFERASE SUBUNIT H"/>
    <property type="match status" value="1"/>
</dbReference>
<dbReference type="STRING" id="436010.A0A166N819"/>
<evidence type="ECO:0000259" key="3">
    <source>
        <dbReference type="Pfam" id="PF10181"/>
    </source>
</evidence>
<dbReference type="AlphaFoldDB" id="A0A166N819"/>
<sequence length="189" mass="21496">MRRTRPLPLTHPEFSVIDSPNFREYKIENWHLARDGSQKVVKGAHGLTWTSATILALLSLAWRKGSESPWTLAGLILLLGYLVWSKCTQVLFESVVVVAPHGIQLETHRGFPPSTVLSVSRCFIPAASLDDFVINEGLRRWSVRYYLVAIQKMGSDEHVLQVAYENILPHFPVLLEVYRGVQKTFFSHQ</sequence>
<comment type="pathway">
    <text evidence="1">Glycolipid biosynthesis; glycosylphosphatidylinositol-anchor biosynthesis.</text>
</comment>
<accession>A0A166N819</accession>
<dbReference type="Proteomes" id="UP000076532">
    <property type="component" value="Unassembled WGS sequence"/>
</dbReference>
<dbReference type="UniPathway" id="UPA00196"/>
<dbReference type="PANTHER" id="PTHR15231:SF1">
    <property type="entry name" value="PHOSPHATIDYLINOSITOL N-ACETYLGLUCOSAMINYLTRANSFERASE SUBUNIT H"/>
    <property type="match status" value="1"/>
</dbReference>
<dbReference type="EMBL" id="KV417524">
    <property type="protein sequence ID" value="KZP24740.1"/>
    <property type="molecule type" value="Genomic_DNA"/>
</dbReference>
<protein>
    <recommendedName>
        <fullName evidence="3">Phosphatidylinositol N-acetylglucosaminyltransferase subunit H conserved domain-containing protein</fullName>
    </recommendedName>
</protein>
<proteinExistence type="inferred from homology"/>
<dbReference type="InterPro" id="IPR044215">
    <property type="entry name" value="PIG-H"/>
</dbReference>
<dbReference type="GO" id="GO:0000506">
    <property type="term" value="C:glycosylphosphatidylinositol-N-acetylglucosaminyltransferase (GPI-GnT) complex"/>
    <property type="evidence" value="ECO:0007669"/>
    <property type="project" value="InterPro"/>
</dbReference>
<feature type="domain" description="Phosphatidylinositol N-acetylglucosaminyltransferase subunit H conserved" evidence="3">
    <location>
        <begin position="94"/>
        <end position="160"/>
    </location>
</feature>